<feature type="signal peptide" evidence="1">
    <location>
        <begin position="1"/>
        <end position="20"/>
    </location>
</feature>
<organism evidence="2 3">
    <name type="scientific">Raphidocelis subcapitata</name>
    <dbReference type="NCBI Taxonomy" id="307507"/>
    <lineage>
        <taxon>Eukaryota</taxon>
        <taxon>Viridiplantae</taxon>
        <taxon>Chlorophyta</taxon>
        <taxon>core chlorophytes</taxon>
        <taxon>Chlorophyceae</taxon>
        <taxon>CS clade</taxon>
        <taxon>Sphaeropleales</taxon>
        <taxon>Selenastraceae</taxon>
        <taxon>Raphidocelis</taxon>
    </lineage>
</organism>
<dbReference type="InParanoid" id="A0A2V0P3Q9"/>
<dbReference type="Proteomes" id="UP000247498">
    <property type="component" value="Unassembled WGS sequence"/>
</dbReference>
<feature type="chain" id="PRO_5016090806" description="Pherophorin domain-containing protein" evidence="1">
    <location>
        <begin position="21"/>
        <end position="169"/>
    </location>
</feature>
<proteinExistence type="predicted"/>
<evidence type="ECO:0000256" key="1">
    <source>
        <dbReference type="SAM" id="SignalP"/>
    </source>
</evidence>
<sequence>MAKRGVLMLVLAALVAAVSGAGHPKRRDASLLDLSVNNDYCVQGADRCCLKGALKTPTLKLLIIYPPSGSTCAQKTTREFVTYNVGGGRFRKIKVEDTYSVLIPLNKLKRAGGEVCVDYAQAGPGCNALDKLCSSSGCRALLWTRKFKRQAGEKKNFCCVSFNGEYTAN</sequence>
<keyword evidence="3" id="KW-1185">Reference proteome</keyword>
<keyword evidence="1" id="KW-0732">Signal</keyword>
<accession>A0A2V0P3Q9</accession>
<evidence type="ECO:0008006" key="4">
    <source>
        <dbReference type="Google" id="ProtNLM"/>
    </source>
</evidence>
<comment type="caution">
    <text evidence="2">The sequence shown here is derived from an EMBL/GenBank/DDBJ whole genome shotgun (WGS) entry which is preliminary data.</text>
</comment>
<dbReference type="STRING" id="307507.A0A2V0P3Q9"/>
<dbReference type="EMBL" id="BDRX01000049">
    <property type="protein sequence ID" value="GBF94219.1"/>
    <property type="molecule type" value="Genomic_DNA"/>
</dbReference>
<dbReference type="AlphaFoldDB" id="A0A2V0P3Q9"/>
<evidence type="ECO:0000313" key="2">
    <source>
        <dbReference type="EMBL" id="GBF94219.1"/>
    </source>
</evidence>
<protein>
    <recommendedName>
        <fullName evidence="4">Pherophorin domain-containing protein</fullName>
    </recommendedName>
</protein>
<name>A0A2V0P3Q9_9CHLO</name>
<evidence type="ECO:0000313" key="3">
    <source>
        <dbReference type="Proteomes" id="UP000247498"/>
    </source>
</evidence>
<gene>
    <name evidence="2" type="ORF">Rsub_06489</name>
</gene>
<reference evidence="2 3" key="1">
    <citation type="journal article" date="2018" name="Sci. Rep.">
        <title>Raphidocelis subcapitata (=Pseudokirchneriella subcapitata) provides an insight into genome evolution and environmental adaptations in the Sphaeropleales.</title>
        <authorList>
            <person name="Suzuki S."/>
            <person name="Yamaguchi H."/>
            <person name="Nakajima N."/>
            <person name="Kawachi M."/>
        </authorList>
    </citation>
    <scope>NUCLEOTIDE SEQUENCE [LARGE SCALE GENOMIC DNA]</scope>
    <source>
        <strain evidence="2 3">NIES-35</strain>
    </source>
</reference>